<comment type="caution">
    <text evidence="1">The sequence shown here is derived from an EMBL/GenBank/DDBJ whole genome shotgun (WGS) entry which is preliminary data.</text>
</comment>
<dbReference type="Proteomes" id="UP000701698">
    <property type="component" value="Unassembled WGS sequence"/>
</dbReference>
<sequence length="88" mass="9499">MKMEQIEITQLDTLKPILEKVCQDESGNEAVSYIDIRLAASEGIGAYTEDGMPKVTSKDWGFSLGVRVISGSTLKAAGYFGRSLGIPD</sequence>
<reference evidence="1" key="1">
    <citation type="submission" date="2020-04" db="EMBL/GenBank/DDBJ databases">
        <authorList>
            <person name="Zhang T."/>
        </authorList>
    </citation>
    <scope>NUCLEOTIDE SEQUENCE</scope>
    <source>
        <strain evidence="1">HKST-UBA01</strain>
    </source>
</reference>
<name>A0A955RQ38_UNCKA</name>
<dbReference type="AlphaFoldDB" id="A0A955RQ38"/>
<gene>
    <name evidence="1" type="ORF">KC571_01300</name>
</gene>
<feature type="non-terminal residue" evidence="1">
    <location>
        <position position="88"/>
    </location>
</feature>
<evidence type="ECO:0000313" key="1">
    <source>
        <dbReference type="EMBL" id="MCA9390012.1"/>
    </source>
</evidence>
<proteinExistence type="predicted"/>
<reference evidence="1" key="2">
    <citation type="journal article" date="2021" name="Microbiome">
        <title>Successional dynamics and alternative stable states in a saline activated sludge microbial community over 9 years.</title>
        <authorList>
            <person name="Wang Y."/>
            <person name="Ye J."/>
            <person name="Ju F."/>
            <person name="Liu L."/>
            <person name="Boyd J.A."/>
            <person name="Deng Y."/>
            <person name="Parks D.H."/>
            <person name="Jiang X."/>
            <person name="Yin X."/>
            <person name="Woodcroft B.J."/>
            <person name="Tyson G.W."/>
            <person name="Hugenholtz P."/>
            <person name="Polz M.F."/>
            <person name="Zhang T."/>
        </authorList>
    </citation>
    <scope>NUCLEOTIDE SEQUENCE</scope>
    <source>
        <strain evidence="1">HKST-UBA01</strain>
    </source>
</reference>
<protein>
    <submittedName>
        <fullName evidence="1">Uncharacterized protein</fullName>
    </submittedName>
</protein>
<dbReference type="EMBL" id="JAGQKX010000020">
    <property type="protein sequence ID" value="MCA9390012.1"/>
    <property type="molecule type" value="Genomic_DNA"/>
</dbReference>
<organism evidence="1 2">
    <name type="scientific">candidate division WWE3 bacterium</name>
    <dbReference type="NCBI Taxonomy" id="2053526"/>
    <lineage>
        <taxon>Bacteria</taxon>
        <taxon>Katanobacteria</taxon>
    </lineage>
</organism>
<accession>A0A955RQ38</accession>
<evidence type="ECO:0000313" key="2">
    <source>
        <dbReference type="Proteomes" id="UP000701698"/>
    </source>
</evidence>